<feature type="domain" description="Pterin-binding" evidence="16">
    <location>
        <begin position="906"/>
        <end position="1193"/>
    </location>
</feature>
<evidence type="ECO:0000256" key="12">
    <source>
        <dbReference type="ARBA" id="ARBA00022840"/>
    </source>
</evidence>
<dbReference type="Pfam" id="PF09741">
    <property type="entry name" value="DUF2045"/>
    <property type="match status" value="1"/>
</dbReference>
<evidence type="ECO:0000259" key="16">
    <source>
        <dbReference type="PROSITE" id="PS50972"/>
    </source>
</evidence>
<dbReference type="GO" id="GO:0004156">
    <property type="term" value="F:dihydropteroate synthase activity"/>
    <property type="evidence" value="ECO:0007669"/>
    <property type="project" value="UniProtKB-EC"/>
</dbReference>
<evidence type="ECO:0000256" key="3">
    <source>
        <dbReference type="ARBA" id="ARBA00001946"/>
    </source>
</evidence>
<dbReference type="PROSITE" id="PS00793">
    <property type="entry name" value="DHPS_2"/>
    <property type="match status" value="2"/>
</dbReference>
<dbReference type="GO" id="GO:0003848">
    <property type="term" value="F:2-amino-4-hydroxy-6-hydroxymethyldihydropteridine diphosphokinase activity"/>
    <property type="evidence" value="ECO:0007669"/>
    <property type="project" value="UniProtKB-EC"/>
</dbReference>
<dbReference type="UniPathway" id="UPA00077">
    <property type="reaction ID" value="UER00155"/>
</dbReference>
<dbReference type="GO" id="GO:0005524">
    <property type="term" value="F:ATP binding"/>
    <property type="evidence" value="ECO:0007669"/>
    <property type="project" value="UniProtKB-KW"/>
</dbReference>
<keyword evidence="11" id="KW-0418">Kinase</keyword>
<evidence type="ECO:0000256" key="8">
    <source>
        <dbReference type="ARBA" id="ARBA00022679"/>
    </source>
</evidence>
<dbReference type="PANTHER" id="PTHR20941:SF1">
    <property type="entry name" value="FOLIC ACID SYNTHESIS PROTEIN FOL1"/>
    <property type="match status" value="1"/>
</dbReference>
<keyword evidence="15" id="KW-0511">Multifunctional enzyme</keyword>
<evidence type="ECO:0000313" key="18">
    <source>
        <dbReference type="Proteomes" id="UP000279271"/>
    </source>
</evidence>
<dbReference type="CDD" id="cd00483">
    <property type="entry name" value="HPPK"/>
    <property type="match status" value="1"/>
</dbReference>
<keyword evidence="8" id="KW-0808">Transferase</keyword>
<dbReference type="GO" id="GO:0016301">
    <property type="term" value="F:kinase activity"/>
    <property type="evidence" value="ECO:0007669"/>
    <property type="project" value="UniProtKB-KW"/>
</dbReference>
<dbReference type="InterPro" id="IPR011005">
    <property type="entry name" value="Dihydropteroate_synth-like_sf"/>
</dbReference>
<comment type="similarity">
    <text evidence="6">Belongs to the PHF5 family.</text>
</comment>
<comment type="pathway">
    <text evidence="4">Cofactor biosynthesis; tetrahydrofolate biosynthesis; 7,8-dihydrofolate from 2-amino-4-hydroxy-6-hydroxymethyl-7,8-dihydropteridine diphosphate and 4-aminobenzoate: step 1/2.</text>
</comment>
<dbReference type="NCBIfam" id="TIGR01496">
    <property type="entry name" value="DHPS"/>
    <property type="match status" value="2"/>
</dbReference>
<evidence type="ECO:0000256" key="1">
    <source>
        <dbReference type="ARBA" id="ARBA00000012"/>
    </source>
</evidence>
<comment type="pathway">
    <text evidence="5">Cofactor biosynthesis; tetrahydrofolate biosynthesis; 2-amino-4-hydroxy-6-hydroxymethyl-7,8-dihydropteridine diphosphate from 7,8-dihydroneopterin triphosphate: step 4/4.</text>
</comment>
<proteinExistence type="inferred from homology"/>
<comment type="catalytic activity">
    <reaction evidence="2">
        <text>6-hydroxymethyl-7,8-dihydropterin + ATP = (7,8-dihydropterin-6-yl)methyl diphosphate + AMP + H(+)</text>
        <dbReference type="Rhea" id="RHEA:11412"/>
        <dbReference type="ChEBI" id="CHEBI:15378"/>
        <dbReference type="ChEBI" id="CHEBI:30616"/>
        <dbReference type="ChEBI" id="CHEBI:44841"/>
        <dbReference type="ChEBI" id="CHEBI:72950"/>
        <dbReference type="ChEBI" id="CHEBI:456215"/>
        <dbReference type="EC" id="2.7.6.3"/>
    </reaction>
</comment>
<dbReference type="SUPFAM" id="SSF51717">
    <property type="entry name" value="Dihydropteroate synthetase-like"/>
    <property type="match status" value="2"/>
</dbReference>
<evidence type="ECO:0000256" key="15">
    <source>
        <dbReference type="ARBA" id="ARBA00023268"/>
    </source>
</evidence>
<keyword evidence="9" id="KW-0479">Metal-binding</keyword>
<dbReference type="CDD" id="cd00739">
    <property type="entry name" value="DHPS"/>
    <property type="match status" value="2"/>
</dbReference>
<dbReference type="SUPFAM" id="SSF55083">
    <property type="entry name" value="6-hydroxymethyl-7,8-dihydropterin pyrophosphokinase, HPPK"/>
    <property type="match status" value="1"/>
</dbReference>
<keyword evidence="14" id="KW-0289">Folate biosynthesis</keyword>
<dbReference type="AlphaFoldDB" id="A0A3M7KRG7"/>
<dbReference type="Pfam" id="PF00809">
    <property type="entry name" value="Pterin_bind"/>
    <property type="match status" value="2"/>
</dbReference>
<feature type="non-terminal residue" evidence="17">
    <location>
        <position position="1"/>
    </location>
</feature>
<evidence type="ECO:0000256" key="10">
    <source>
        <dbReference type="ARBA" id="ARBA00022741"/>
    </source>
</evidence>
<dbReference type="NCBIfam" id="TIGR01498">
    <property type="entry name" value="folK"/>
    <property type="match status" value="1"/>
</dbReference>
<comment type="similarity">
    <text evidence="7">In the C-terminal section; belongs to the DHPS family.</text>
</comment>
<dbReference type="PROSITE" id="PS00794">
    <property type="entry name" value="HPPK"/>
    <property type="match status" value="1"/>
</dbReference>
<evidence type="ECO:0000256" key="13">
    <source>
        <dbReference type="ARBA" id="ARBA00022842"/>
    </source>
</evidence>
<accession>A0A3M7KRG7</accession>
<evidence type="ECO:0000256" key="6">
    <source>
        <dbReference type="ARBA" id="ARBA00008626"/>
    </source>
</evidence>
<evidence type="ECO:0000256" key="2">
    <source>
        <dbReference type="ARBA" id="ARBA00000198"/>
    </source>
</evidence>
<dbReference type="InterPro" id="IPR000550">
    <property type="entry name" value="Hppk"/>
</dbReference>
<evidence type="ECO:0000256" key="5">
    <source>
        <dbReference type="ARBA" id="ARBA00005051"/>
    </source>
</evidence>
<feature type="domain" description="Pterin-binding" evidence="16">
    <location>
        <begin position="632"/>
        <end position="905"/>
    </location>
</feature>
<dbReference type="GO" id="GO:0046872">
    <property type="term" value="F:metal ion binding"/>
    <property type="evidence" value="ECO:0007669"/>
    <property type="project" value="UniProtKB-KW"/>
</dbReference>
<dbReference type="InterPro" id="IPR019141">
    <property type="entry name" value="DUF2045"/>
</dbReference>
<sequence>QEHTWFATLREVKHQFCLYASFEQREEGGWVDLDPAETAAASDPHGSSLWPQHQWHAAFEILFALPPDAAAPKRDDMLFFVYLPWLHRKDPVLVRRRGKELPADLSLGGALAGDIDWRASALLSLVMHTRYTLTVMVSGPEGLSEDSDDQPLPPGAERVNLEAWPSTSRFPIDVDGNLAKGSQNPIPTYPDICFEVSTFDTVFKSQVIVLLILLGVFGKGGMLEGVQMLGQRLGQRPIAVPRTYQYPKVCAFSGFVTQARMVEAGVMGGPLSVLGPRRAQRRAEVAVLRMLPPGQAREADRGKGPLQKLTRSLGQVVRQVASEVGAGKGGGGGPLELQCSLILLSLPTCTMARHHPDLIMCRKQPGIGDGKCPICDSLVRPATLVRVCDECNYGSYAGRCVICGSTGISDAYYCKECVLQEKDRDGCPKIINLGSAKTDLFYERISSIPTIMARVALALGSNLVLSVARLFESEPQYVTDQPRFLNSAALVRTAQTPLQLLDSLKAIEGRLGRDFRGLRNGPRPIDLDIVFYEDAVLSSERLTLPHPRWRERAFVKAPLADLAPRCPPDAETHATSAGLPASLAEVAAAWRRAGGERQLGGAAAGLAPWIPLPRPGQDPGPRGLAWGGELPPRVMGILNVTPDSFSDGGRSFGDVARALRNARAMVQDGADLLDVGGQSTRPGADPVSEEEEEARVIPVIRALRECEDLREIPLSIDTFYSGVAERAVLAGADIVNDVSGGRHDPAMFAAVAELGVPYILMHSYGTAQTMVAEAARLDGVVDVCAQVAAELAEAGARAIAAGIEPWRLILDPGLGFGKRAQHSSQILGGLRRLQGHLPPPLASLPLLIGASRKRFLCGPEAGSVGAQTAASRRDHASAAAAALAAAQGAAILRVHNVAATRDALPPRVMGILNVTPDSFSDGGRSFGDVARALRNARAMVQDGADLLDVGGQSTRPGADPVSEEEEEARVIPVIRALRECEDLREIPLSIDTFYSGVAERAVLAGADIVNDVSGGRHDPAMFAAVRRAGAVCAFEAECVAELGVPYILMHSYGTAQTMVAEAARLDGVVDVCAQVAAELAEAGARAIAAGIEPWRLILDPGLGFGKRAQHSSQILGGLRRLQGHLPPPLASLPLLIGASRKRFLCGPEAGSVGAQTAASRRDHASAAAAALAAAQGAAILRVHNVAATRDAVGVAHRAFFGAGNPRLSS</sequence>
<comment type="catalytic activity">
    <reaction evidence="1">
        <text>(7,8-dihydropterin-6-yl)methyl diphosphate + 4-aminobenzoate = 7,8-dihydropteroate + diphosphate</text>
        <dbReference type="Rhea" id="RHEA:19949"/>
        <dbReference type="ChEBI" id="CHEBI:17836"/>
        <dbReference type="ChEBI" id="CHEBI:17839"/>
        <dbReference type="ChEBI" id="CHEBI:33019"/>
        <dbReference type="ChEBI" id="CHEBI:72950"/>
        <dbReference type="EC" id="2.5.1.15"/>
    </reaction>
</comment>
<comment type="caution">
    <text evidence="17">The sequence shown here is derived from an EMBL/GenBank/DDBJ whole genome shotgun (WGS) entry which is preliminary data.</text>
</comment>
<evidence type="ECO:0000256" key="4">
    <source>
        <dbReference type="ARBA" id="ARBA00004763"/>
    </source>
</evidence>
<keyword evidence="13" id="KW-0460">Magnesium</keyword>
<protein>
    <recommendedName>
        <fullName evidence="16">Pterin-binding domain-containing protein</fullName>
    </recommendedName>
</protein>
<dbReference type="GO" id="GO:0046654">
    <property type="term" value="P:tetrahydrofolate biosynthetic process"/>
    <property type="evidence" value="ECO:0007669"/>
    <property type="project" value="UniProtKB-UniPathway"/>
</dbReference>
<dbReference type="InterPro" id="IPR000489">
    <property type="entry name" value="Pterin-binding_dom"/>
</dbReference>
<evidence type="ECO:0000256" key="7">
    <source>
        <dbReference type="ARBA" id="ARBA00009951"/>
    </source>
</evidence>
<dbReference type="PROSITE" id="PS00792">
    <property type="entry name" value="DHPS_1"/>
    <property type="match status" value="2"/>
</dbReference>
<dbReference type="InterPro" id="IPR045031">
    <property type="entry name" value="DHP_synth-like"/>
</dbReference>
<dbReference type="GO" id="GO:0046656">
    <property type="term" value="P:folic acid biosynthetic process"/>
    <property type="evidence" value="ECO:0007669"/>
    <property type="project" value="UniProtKB-KW"/>
</dbReference>
<keyword evidence="12" id="KW-0067">ATP-binding</keyword>
<evidence type="ECO:0000313" key="17">
    <source>
        <dbReference type="EMBL" id="RMZ52400.1"/>
    </source>
</evidence>
<dbReference type="Pfam" id="PF03660">
    <property type="entry name" value="PHF5"/>
    <property type="match status" value="1"/>
</dbReference>
<comment type="cofactor">
    <cofactor evidence="3">
        <name>Mg(2+)</name>
        <dbReference type="ChEBI" id="CHEBI:18420"/>
    </cofactor>
</comment>
<name>A0A3M7KRG7_AUXPR</name>
<dbReference type="GO" id="GO:0000398">
    <property type="term" value="P:mRNA splicing, via spliceosome"/>
    <property type="evidence" value="ECO:0007669"/>
    <property type="project" value="InterPro"/>
</dbReference>
<gene>
    <name evidence="17" type="ORF">APUTEX25_000675</name>
</gene>
<dbReference type="PANTHER" id="PTHR20941">
    <property type="entry name" value="FOLATE SYNTHESIS PROTEINS"/>
    <property type="match status" value="1"/>
</dbReference>
<evidence type="ECO:0000256" key="14">
    <source>
        <dbReference type="ARBA" id="ARBA00022909"/>
    </source>
</evidence>
<evidence type="ECO:0000256" key="9">
    <source>
        <dbReference type="ARBA" id="ARBA00022723"/>
    </source>
</evidence>
<dbReference type="Proteomes" id="UP000279271">
    <property type="component" value="Unassembled WGS sequence"/>
</dbReference>
<organism evidence="17 18">
    <name type="scientific">Auxenochlorella protothecoides</name>
    <name type="common">Green microalga</name>
    <name type="synonym">Chlorella protothecoides</name>
    <dbReference type="NCBI Taxonomy" id="3075"/>
    <lineage>
        <taxon>Eukaryota</taxon>
        <taxon>Viridiplantae</taxon>
        <taxon>Chlorophyta</taxon>
        <taxon>core chlorophytes</taxon>
        <taxon>Trebouxiophyceae</taxon>
        <taxon>Chlorellales</taxon>
        <taxon>Chlorellaceae</taxon>
        <taxon>Auxenochlorella</taxon>
    </lineage>
</organism>
<dbReference type="Gene3D" id="3.30.70.560">
    <property type="entry name" value="7,8-Dihydro-6-hydroxymethylpterin-pyrophosphokinase HPPK"/>
    <property type="match status" value="1"/>
</dbReference>
<dbReference type="EMBL" id="QOKY01000206">
    <property type="protein sequence ID" value="RMZ52400.1"/>
    <property type="molecule type" value="Genomic_DNA"/>
</dbReference>
<dbReference type="InterPro" id="IPR006390">
    <property type="entry name" value="DHP_synth_dom"/>
</dbReference>
<dbReference type="InterPro" id="IPR005345">
    <property type="entry name" value="PHF5"/>
</dbReference>
<dbReference type="InterPro" id="IPR035907">
    <property type="entry name" value="Hppk_sf"/>
</dbReference>
<reference evidence="18" key="1">
    <citation type="journal article" date="2018" name="Algal Res.">
        <title>Characterization of plant carbon substrate utilization by Auxenochlorella protothecoides.</title>
        <authorList>
            <person name="Vogler B.W."/>
            <person name="Starkenburg S.R."/>
            <person name="Sudasinghe N."/>
            <person name="Schambach J.Y."/>
            <person name="Rollin J.A."/>
            <person name="Pattathil S."/>
            <person name="Barry A.N."/>
        </authorList>
    </citation>
    <scope>NUCLEOTIDE SEQUENCE [LARGE SCALE GENOMIC DNA]</scope>
    <source>
        <strain evidence="18">UTEX 25</strain>
    </source>
</reference>
<evidence type="ECO:0000256" key="11">
    <source>
        <dbReference type="ARBA" id="ARBA00022777"/>
    </source>
</evidence>
<dbReference type="Pfam" id="PF01288">
    <property type="entry name" value="HPPK"/>
    <property type="match status" value="1"/>
</dbReference>
<dbReference type="Gene3D" id="3.20.20.20">
    <property type="entry name" value="Dihydropteroate synthase-like"/>
    <property type="match status" value="2"/>
</dbReference>
<keyword evidence="10" id="KW-0547">Nucleotide-binding</keyword>
<dbReference type="PROSITE" id="PS50972">
    <property type="entry name" value="PTERIN_BINDING"/>
    <property type="match status" value="2"/>
</dbReference>